<feature type="transmembrane region" description="Helical" evidence="1">
    <location>
        <begin position="68"/>
        <end position="86"/>
    </location>
</feature>
<keyword evidence="1" id="KW-1133">Transmembrane helix</keyword>
<evidence type="ECO:0000256" key="1">
    <source>
        <dbReference type="SAM" id="Phobius"/>
    </source>
</evidence>
<feature type="transmembrane region" description="Helical" evidence="1">
    <location>
        <begin position="35"/>
        <end position="56"/>
    </location>
</feature>
<proteinExistence type="predicted"/>
<accession>A0A4P8WQB9</accession>
<keyword evidence="1" id="KW-0472">Membrane</keyword>
<dbReference type="EMBL" id="CP040330">
    <property type="protein sequence ID" value="QCS44371.1"/>
    <property type="molecule type" value="Genomic_DNA"/>
</dbReference>
<dbReference type="Proteomes" id="UP000302218">
    <property type="component" value="Chromosome"/>
</dbReference>
<gene>
    <name evidence="2" type="ORF">FEJ81_18050</name>
</gene>
<dbReference type="KEGG" id="nvr:FEJ81_18050"/>
<protein>
    <submittedName>
        <fullName evidence="2">Uncharacterized protein</fullName>
    </submittedName>
</protein>
<keyword evidence="1" id="KW-0812">Transmembrane</keyword>
<evidence type="ECO:0000313" key="3">
    <source>
        <dbReference type="Proteomes" id="UP000302218"/>
    </source>
</evidence>
<dbReference type="OrthoDB" id="275727at2157"/>
<reference evidence="3" key="1">
    <citation type="submission" date="2019-05" db="EMBL/GenBank/DDBJ databases">
        <title>Genome sequence and methylation pattern of the halophilic Archaeon Natrinema versiforme BOL5-4.</title>
        <authorList>
            <person name="DasSarma P."/>
            <person name="Anton B.P."/>
            <person name="DasSarma S.L."/>
            <person name="Martinez F.L."/>
            <person name="Guzman D."/>
            <person name="Roberts R.J."/>
            <person name="DasSarma S."/>
        </authorList>
    </citation>
    <scope>NUCLEOTIDE SEQUENCE [LARGE SCALE GENOMIC DNA]</scope>
    <source>
        <strain evidence="3">BOL5-4</strain>
    </source>
</reference>
<feature type="transmembrane region" description="Helical" evidence="1">
    <location>
        <begin position="12"/>
        <end position="28"/>
    </location>
</feature>
<name>A0A4P8WQB9_9EURY</name>
<evidence type="ECO:0000313" key="2">
    <source>
        <dbReference type="EMBL" id="QCS44371.1"/>
    </source>
</evidence>
<dbReference type="AlphaFoldDB" id="A0A4P8WQB9"/>
<sequence length="103" mass="11148">METGLRGIDPFVIVLVVAVVGVAVLARYRTWRPDIALISAGCLLLVVSGNTLRNYWSVERYAVEPGLYLLLASGLLFVLIGAGALLNRRVIPGTDESPDPRVE</sequence>
<organism evidence="2 3">
    <name type="scientific">Natrinema versiforme</name>
    <dbReference type="NCBI Taxonomy" id="88724"/>
    <lineage>
        <taxon>Archaea</taxon>
        <taxon>Methanobacteriati</taxon>
        <taxon>Methanobacteriota</taxon>
        <taxon>Stenosarchaea group</taxon>
        <taxon>Halobacteria</taxon>
        <taxon>Halobacteriales</taxon>
        <taxon>Natrialbaceae</taxon>
        <taxon>Natrinema</taxon>
    </lineage>
</organism>